<feature type="region of interest" description="Disordered" evidence="1">
    <location>
        <begin position="122"/>
        <end position="141"/>
    </location>
</feature>
<evidence type="ECO:0000256" key="1">
    <source>
        <dbReference type="SAM" id="MobiDB-lite"/>
    </source>
</evidence>
<feature type="compositionally biased region" description="Basic residues" evidence="1">
    <location>
        <begin position="515"/>
        <end position="526"/>
    </location>
</feature>
<feature type="region of interest" description="Disordered" evidence="1">
    <location>
        <begin position="599"/>
        <end position="625"/>
    </location>
</feature>
<name>A0A1E7F5S8_9STRA</name>
<dbReference type="KEGG" id="fcy:FRACYDRAFT_241856"/>
<protein>
    <submittedName>
        <fullName evidence="2">Uncharacterized protein</fullName>
    </submittedName>
</protein>
<reference evidence="2 3" key="1">
    <citation type="submission" date="2016-09" db="EMBL/GenBank/DDBJ databases">
        <title>Extensive genetic diversity and differential bi-allelic expression allows diatom success in the polar Southern Ocean.</title>
        <authorList>
            <consortium name="DOE Joint Genome Institute"/>
            <person name="Mock T."/>
            <person name="Otillar R.P."/>
            <person name="Strauss J."/>
            <person name="Dupont C."/>
            <person name="Frickenhaus S."/>
            <person name="Maumus F."/>
            <person name="Mcmullan M."/>
            <person name="Sanges R."/>
            <person name="Schmutz J."/>
            <person name="Toseland A."/>
            <person name="Valas R."/>
            <person name="Veluchamy A."/>
            <person name="Ward B.J."/>
            <person name="Allen A."/>
            <person name="Barry K."/>
            <person name="Falciatore A."/>
            <person name="Ferrante M."/>
            <person name="Fortunato A.E."/>
            <person name="Gloeckner G."/>
            <person name="Gruber A."/>
            <person name="Hipkin R."/>
            <person name="Janech M."/>
            <person name="Kroth P."/>
            <person name="Leese F."/>
            <person name="Lindquist E."/>
            <person name="Lyon B.R."/>
            <person name="Martin J."/>
            <person name="Mayer C."/>
            <person name="Parker M."/>
            <person name="Quesneville H."/>
            <person name="Raymond J."/>
            <person name="Uhlig C."/>
            <person name="Valentin K.U."/>
            <person name="Worden A.Z."/>
            <person name="Armbrust E.V."/>
            <person name="Bowler C."/>
            <person name="Green B."/>
            <person name="Moulton V."/>
            <person name="Van Oosterhout C."/>
            <person name="Grigoriev I."/>
        </authorList>
    </citation>
    <scope>NUCLEOTIDE SEQUENCE [LARGE SCALE GENOMIC DNA]</scope>
    <source>
        <strain evidence="2 3">CCMP1102</strain>
    </source>
</reference>
<organism evidence="2 3">
    <name type="scientific">Fragilariopsis cylindrus CCMP1102</name>
    <dbReference type="NCBI Taxonomy" id="635003"/>
    <lineage>
        <taxon>Eukaryota</taxon>
        <taxon>Sar</taxon>
        <taxon>Stramenopiles</taxon>
        <taxon>Ochrophyta</taxon>
        <taxon>Bacillariophyta</taxon>
        <taxon>Bacillariophyceae</taxon>
        <taxon>Bacillariophycidae</taxon>
        <taxon>Bacillariales</taxon>
        <taxon>Bacillariaceae</taxon>
        <taxon>Fragilariopsis</taxon>
    </lineage>
</organism>
<feature type="region of interest" description="Disordered" evidence="1">
    <location>
        <begin position="506"/>
        <end position="528"/>
    </location>
</feature>
<evidence type="ECO:0000313" key="3">
    <source>
        <dbReference type="Proteomes" id="UP000095751"/>
    </source>
</evidence>
<feature type="compositionally biased region" description="Polar residues" evidence="1">
    <location>
        <begin position="320"/>
        <end position="342"/>
    </location>
</feature>
<keyword evidence="3" id="KW-1185">Reference proteome</keyword>
<feature type="compositionally biased region" description="Acidic residues" evidence="1">
    <location>
        <begin position="353"/>
        <end position="369"/>
    </location>
</feature>
<accession>A0A1E7F5S8</accession>
<sequence>MATFANQASNLSALGSKFDRLLKVPDHHNVEISSYFEGRLRSREHKRRNANNFIVSQRDRVGKIEQELLGATINILPSSKESKTITELAELCRLTQDSTRDKLNILKSRLEDAGYMVTSPRTKHHVMHADRSSSSSPSLSRKYCRTKTTATASMNPISSNLDSSYIGGPLESVLEGEYETDGMTTPGSHLQSPLLSSTNNPIFSINASREYYDSDHVTTPHSSARKMKKHNRRRSLTFNLKSPTTPPTLDRLSISASTNSFLRHMGDEVESMYNNDEKSSSPLLSSSIGMLERVEETILEESPSSRGYERKDDSSRPSDEQQQQQRNIQPTDTSVNNDSRNNTSHHRSFITSYDDDDDDENSDMEESDDSTNVVATVVAMQDAENSIPKEQGSRFVALTDENNANKNHPVNAFQQRPTHILFDTGIASPAHTNITMDATMMNETYDMSFVRAEEQQDNYMQSAVEEIQNSYNFDNDIDNLSIETPVLDRYSLVASDSNSNCIKVVPNKRSANRSNQKRKTTPRHGRLPTLAELSPSLADYHRRSRTPKKELNTSALSSPLITTSERHLRSMNTTTPLKENSRKVYRKTPFAKRKTAISVTEEDGMSHHENEHPNISKGYSVPNSPEPFKSTAPAFSISVPPLRPRSFQPKHMDELKSLSFCTGSSSQNIDLQEEIDLNDNKTDKSILASPPGSDIRSNGRVDPVKKTIIQQSSSTFFVKQITEEEFQSAPRIVRTHVNLSQANCALFSLRKYCSDSLTEFRSLQFTEREGKNILQEESYEKSKQILISLCHWGRLRMKKNADNGIVFAVNGEN</sequence>
<dbReference type="Proteomes" id="UP000095751">
    <property type="component" value="Unassembled WGS sequence"/>
</dbReference>
<dbReference type="InParanoid" id="A0A1E7F5S8"/>
<dbReference type="OrthoDB" id="10629580at2759"/>
<evidence type="ECO:0000313" key="2">
    <source>
        <dbReference type="EMBL" id="OEU13522.1"/>
    </source>
</evidence>
<gene>
    <name evidence="2" type="ORF">FRACYDRAFT_241856</name>
</gene>
<dbReference type="EMBL" id="KV784361">
    <property type="protein sequence ID" value="OEU13522.1"/>
    <property type="molecule type" value="Genomic_DNA"/>
</dbReference>
<feature type="region of interest" description="Disordered" evidence="1">
    <location>
        <begin position="298"/>
        <end position="372"/>
    </location>
</feature>
<feature type="compositionally biased region" description="Basic and acidic residues" evidence="1">
    <location>
        <begin position="604"/>
        <end position="614"/>
    </location>
</feature>
<proteinExistence type="predicted"/>
<feature type="compositionally biased region" description="Basic residues" evidence="1">
    <location>
        <begin position="223"/>
        <end position="235"/>
    </location>
</feature>
<feature type="compositionally biased region" description="Basic and acidic residues" evidence="1">
    <location>
        <begin position="307"/>
        <end position="319"/>
    </location>
</feature>
<feature type="region of interest" description="Disordered" evidence="1">
    <location>
        <begin position="215"/>
        <end position="253"/>
    </location>
</feature>
<dbReference type="AlphaFoldDB" id="A0A1E7F5S8"/>